<dbReference type="RefSeq" id="WP_222825821.1">
    <property type="nucleotide sequence ID" value="NZ_JAHWXP010000005.1"/>
</dbReference>
<feature type="signal peptide" evidence="2">
    <location>
        <begin position="1"/>
        <end position="20"/>
    </location>
</feature>
<accession>A0ABS7PGX1</accession>
<protein>
    <submittedName>
        <fullName evidence="3">Uncharacterized protein</fullName>
    </submittedName>
</protein>
<keyword evidence="2" id="KW-0732">Signal</keyword>
<feature type="chain" id="PRO_5046308521" evidence="2">
    <location>
        <begin position="21"/>
        <end position="184"/>
    </location>
</feature>
<keyword evidence="4" id="KW-1185">Reference proteome</keyword>
<evidence type="ECO:0000313" key="3">
    <source>
        <dbReference type="EMBL" id="MBY8338328.1"/>
    </source>
</evidence>
<evidence type="ECO:0000313" key="4">
    <source>
        <dbReference type="Proteomes" id="UP000759298"/>
    </source>
</evidence>
<comment type="caution">
    <text evidence="3">The sequence shown here is derived from an EMBL/GenBank/DDBJ whole genome shotgun (WGS) entry which is preliminary data.</text>
</comment>
<evidence type="ECO:0000256" key="2">
    <source>
        <dbReference type="SAM" id="SignalP"/>
    </source>
</evidence>
<name>A0ABS7PGX1_9SPHN</name>
<sequence>MSKPRVFSPARIALALSLLAVTCCQTPEPPPPAPAPAPPPPPAPTPQPVPPPAENWIDRPQTPGDWSYLVEPGETLAIFGTPGATKLAIVCEIATRKVGIVRATSAAKQGDVAMRISTETTSRPMMAKPASGSPARVLTTLDARDPLLDAMAITRGRFAVEVEGEPGVYVPAWAEVTRVIEDCR</sequence>
<evidence type="ECO:0000256" key="1">
    <source>
        <dbReference type="SAM" id="MobiDB-lite"/>
    </source>
</evidence>
<dbReference type="EMBL" id="JAHWXP010000005">
    <property type="protein sequence ID" value="MBY8338328.1"/>
    <property type="molecule type" value="Genomic_DNA"/>
</dbReference>
<reference evidence="3 4" key="1">
    <citation type="submission" date="2021-07" db="EMBL/GenBank/DDBJ databases">
        <title>Alteriqipengyuania abyssalis NZ-12B nov, sp.nov isolated from deep sea sponge in pacific ocean.</title>
        <authorList>
            <person name="Tareen S."/>
            <person name="Wink J."/>
        </authorList>
    </citation>
    <scope>NUCLEOTIDE SEQUENCE [LARGE SCALE GENOMIC DNA]</scope>
    <source>
        <strain evidence="3 4">NZ-12B</strain>
    </source>
</reference>
<proteinExistence type="predicted"/>
<dbReference type="Proteomes" id="UP000759298">
    <property type="component" value="Unassembled WGS sequence"/>
</dbReference>
<gene>
    <name evidence="3" type="ORF">KYN89_14865</name>
</gene>
<organism evidence="3 4">
    <name type="scientific">Alteriqipengyuania abyssalis</name>
    <dbReference type="NCBI Taxonomy" id="2860200"/>
    <lineage>
        <taxon>Bacteria</taxon>
        <taxon>Pseudomonadati</taxon>
        <taxon>Pseudomonadota</taxon>
        <taxon>Alphaproteobacteria</taxon>
        <taxon>Sphingomonadales</taxon>
        <taxon>Erythrobacteraceae</taxon>
        <taxon>Alteriqipengyuania</taxon>
    </lineage>
</organism>
<feature type="region of interest" description="Disordered" evidence="1">
    <location>
        <begin position="25"/>
        <end position="63"/>
    </location>
</feature>
<feature type="compositionally biased region" description="Pro residues" evidence="1">
    <location>
        <begin position="27"/>
        <end position="53"/>
    </location>
</feature>